<dbReference type="SUPFAM" id="SSF56281">
    <property type="entry name" value="Metallo-hydrolase/oxidoreductase"/>
    <property type="match status" value="1"/>
</dbReference>
<dbReference type="InterPro" id="IPR036866">
    <property type="entry name" value="RibonucZ/Hydroxyglut_hydro"/>
</dbReference>
<proteinExistence type="predicted"/>
<feature type="domain" description="Metallo-beta-lactamase" evidence="1">
    <location>
        <begin position="122"/>
        <end position="317"/>
    </location>
</feature>
<dbReference type="PANTHER" id="PTHR15032:SF4">
    <property type="entry name" value="N-ACYL-PHOSPHATIDYLETHANOLAMINE-HYDROLYZING PHOSPHOLIPASE D"/>
    <property type="match status" value="1"/>
</dbReference>
<dbReference type="Proteomes" id="UP000777002">
    <property type="component" value="Unassembled WGS sequence"/>
</dbReference>
<sequence length="379" mass="43011">MKRRSAFILSGVGIAVAACFGGTYGFLKSARFGAIPASTAAFKTCPHFYDGVFHNTLPTPVLTDNSSFIGAFAKSFLTEKIDPEPTRDLPTVKIDLETLNRQIDTVIWLGHSSFFIQLSGKRILIDPVLSDHAAPVSFSTRAFKGTNIYHPSEFPTVDLLIVSHDHWDHLDYPTINSLRHKIKEIVCPLGTDAHFLRWGFQPEHLHPLDWNQSYIVSENLTVTALEARHYSGRSLDQNKSFWASFLLQRPDYKIFFSGDSGFGPHFKEIGNRYGAVDLALLDSGQYNERWRYIHMNPDEALQAAKDLRAQNFIPAHIGKFCISMHPWYEPFDRLKIGALKNGVRLITPKIGQPLELTKQIPLQPVWWEENKNLSQKQHP</sequence>
<dbReference type="RefSeq" id="WP_205049540.1">
    <property type="nucleotide sequence ID" value="NZ_JACJKX010000002.1"/>
</dbReference>
<dbReference type="EMBL" id="JACJKX010000002">
    <property type="protein sequence ID" value="MBM6927936.1"/>
    <property type="molecule type" value="Genomic_DNA"/>
</dbReference>
<dbReference type="PROSITE" id="PS51257">
    <property type="entry name" value="PROKAR_LIPOPROTEIN"/>
    <property type="match status" value="1"/>
</dbReference>
<dbReference type="Gene3D" id="3.60.15.10">
    <property type="entry name" value="Ribonuclease Z/Hydroxyacylglutathione hydrolase-like"/>
    <property type="match status" value="1"/>
</dbReference>
<protein>
    <submittedName>
        <fullName evidence="2">MBL fold metallo-hydrolase</fullName>
    </submittedName>
</protein>
<name>A0ABS2GR37_9BURK</name>
<reference evidence="2 3" key="1">
    <citation type="journal article" date="2021" name="Sci. Rep.">
        <title>The distribution of antibiotic resistance genes in chicken gut microbiota commensals.</title>
        <authorList>
            <person name="Juricova H."/>
            <person name="Matiasovicova J."/>
            <person name="Kubasova T."/>
            <person name="Cejkova D."/>
            <person name="Rychlik I."/>
        </authorList>
    </citation>
    <scope>NUCLEOTIDE SEQUENCE [LARGE SCALE GENOMIC DNA]</scope>
    <source>
        <strain evidence="2 3">An562</strain>
    </source>
</reference>
<accession>A0ABS2GR37</accession>
<gene>
    <name evidence="2" type="ORF">H5985_01390</name>
</gene>
<evidence type="ECO:0000313" key="3">
    <source>
        <dbReference type="Proteomes" id="UP000777002"/>
    </source>
</evidence>
<dbReference type="InterPro" id="IPR001279">
    <property type="entry name" value="Metallo-B-lactamas"/>
</dbReference>
<comment type="caution">
    <text evidence="2">The sequence shown here is derived from an EMBL/GenBank/DDBJ whole genome shotgun (WGS) entry which is preliminary data.</text>
</comment>
<evidence type="ECO:0000313" key="2">
    <source>
        <dbReference type="EMBL" id="MBM6927936.1"/>
    </source>
</evidence>
<dbReference type="Pfam" id="PF12706">
    <property type="entry name" value="Lactamase_B_2"/>
    <property type="match status" value="1"/>
</dbReference>
<keyword evidence="3" id="KW-1185">Reference proteome</keyword>
<organism evidence="2 3">
    <name type="scientific">Parasutterella secunda</name>
    <dbReference type="NCBI Taxonomy" id="626947"/>
    <lineage>
        <taxon>Bacteria</taxon>
        <taxon>Pseudomonadati</taxon>
        <taxon>Pseudomonadota</taxon>
        <taxon>Betaproteobacteria</taxon>
        <taxon>Burkholderiales</taxon>
        <taxon>Sutterellaceae</taxon>
        <taxon>Parasutterella</taxon>
    </lineage>
</organism>
<evidence type="ECO:0000259" key="1">
    <source>
        <dbReference type="Pfam" id="PF12706"/>
    </source>
</evidence>
<dbReference type="PANTHER" id="PTHR15032">
    <property type="entry name" value="N-ACYL-PHOSPHATIDYLETHANOLAMINE-HYDROLYZING PHOSPHOLIPASE D"/>
    <property type="match status" value="1"/>
</dbReference>